<dbReference type="Pfam" id="PF25963">
    <property type="entry name" value="Beta-barrel_AAEA"/>
    <property type="match status" value="1"/>
</dbReference>
<keyword evidence="3 6" id="KW-1133">Transmembrane helix</keyword>
<dbReference type="Pfam" id="PF25917">
    <property type="entry name" value="BSH_RND"/>
    <property type="match status" value="1"/>
</dbReference>
<evidence type="ECO:0000256" key="5">
    <source>
        <dbReference type="SAM" id="Coils"/>
    </source>
</evidence>
<dbReference type="RefSeq" id="WP_138401723.1">
    <property type="nucleotide sequence ID" value="NZ_JBAFVI010000019.1"/>
</dbReference>
<dbReference type="PANTHER" id="PTHR30367">
    <property type="entry name" value="P-HYDROXYBENZOIC ACID EFFLUX PUMP SUBUNIT AAEA-RELATED"/>
    <property type="match status" value="1"/>
</dbReference>
<dbReference type="InterPro" id="IPR058625">
    <property type="entry name" value="MdtA-like_BSH"/>
</dbReference>
<dbReference type="OrthoDB" id="9811754at2"/>
<dbReference type="Gene3D" id="2.40.30.170">
    <property type="match status" value="1"/>
</dbReference>
<keyword evidence="4 6" id="KW-0472">Membrane</keyword>
<dbReference type="InterPro" id="IPR050393">
    <property type="entry name" value="MFP_Efflux_Pump"/>
</dbReference>
<dbReference type="InterPro" id="IPR058634">
    <property type="entry name" value="AaeA-lik-b-barrel"/>
</dbReference>
<feature type="transmembrane region" description="Helical" evidence="6">
    <location>
        <begin position="21"/>
        <end position="39"/>
    </location>
</feature>
<evidence type="ECO:0000256" key="2">
    <source>
        <dbReference type="ARBA" id="ARBA00022692"/>
    </source>
</evidence>
<keyword evidence="2 6" id="KW-0812">Transmembrane</keyword>
<dbReference type="GO" id="GO:0022857">
    <property type="term" value="F:transmembrane transporter activity"/>
    <property type="evidence" value="ECO:0007669"/>
    <property type="project" value="InterPro"/>
</dbReference>
<evidence type="ECO:0000256" key="6">
    <source>
        <dbReference type="SAM" id="Phobius"/>
    </source>
</evidence>
<dbReference type="Gene3D" id="2.40.50.100">
    <property type="match status" value="1"/>
</dbReference>
<comment type="caution">
    <text evidence="9">The sequence shown here is derived from an EMBL/GenBank/DDBJ whole genome shotgun (WGS) entry which is preliminary data.</text>
</comment>
<reference evidence="9 10" key="1">
    <citation type="submission" date="2019-05" db="EMBL/GenBank/DDBJ databases">
        <authorList>
            <person name="Zhou X."/>
        </authorList>
    </citation>
    <scope>NUCLEOTIDE SEQUENCE [LARGE SCALE GENOMIC DNA]</scope>
    <source>
        <strain evidence="9 10">DSM 432</strain>
    </source>
</reference>
<name>A0A6C1K9I6_XANAU</name>
<evidence type="ECO:0000256" key="3">
    <source>
        <dbReference type="ARBA" id="ARBA00022989"/>
    </source>
</evidence>
<evidence type="ECO:0000256" key="1">
    <source>
        <dbReference type="ARBA" id="ARBA00009477"/>
    </source>
</evidence>
<dbReference type="Proteomes" id="UP000305131">
    <property type="component" value="Unassembled WGS sequence"/>
</dbReference>
<dbReference type="EMBL" id="VAUP01000042">
    <property type="protein sequence ID" value="TLX40812.1"/>
    <property type="molecule type" value="Genomic_DNA"/>
</dbReference>
<dbReference type="GeneID" id="95776233"/>
<dbReference type="AlphaFoldDB" id="A0A6C1K9I6"/>
<evidence type="ECO:0000313" key="9">
    <source>
        <dbReference type="EMBL" id="TLX40812.1"/>
    </source>
</evidence>
<dbReference type="GO" id="GO:0016020">
    <property type="term" value="C:membrane"/>
    <property type="evidence" value="ECO:0007669"/>
    <property type="project" value="InterPro"/>
</dbReference>
<organism evidence="9 10">
    <name type="scientific">Xanthobacter autotrophicus</name>
    <dbReference type="NCBI Taxonomy" id="280"/>
    <lineage>
        <taxon>Bacteria</taxon>
        <taxon>Pseudomonadati</taxon>
        <taxon>Pseudomonadota</taxon>
        <taxon>Alphaproteobacteria</taxon>
        <taxon>Hyphomicrobiales</taxon>
        <taxon>Xanthobacteraceae</taxon>
        <taxon>Xanthobacter</taxon>
    </lineage>
</organism>
<dbReference type="PANTHER" id="PTHR30367:SF1">
    <property type="entry name" value="MULTIDRUG RESISTANCE PROTEIN MDTN"/>
    <property type="match status" value="1"/>
</dbReference>
<feature type="domain" description="Multidrug resistance protein MdtA-like barrel-sandwich hybrid" evidence="7">
    <location>
        <begin position="57"/>
        <end position="196"/>
    </location>
</feature>
<keyword evidence="5" id="KW-0175">Coiled coil</keyword>
<feature type="coiled-coil region" evidence="5">
    <location>
        <begin position="97"/>
        <end position="133"/>
    </location>
</feature>
<dbReference type="NCBIfam" id="TIGR01730">
    <property type="entry name" value="RND_mfp"/>
    <property type="match status" value="1"/>
</dbReference>
<proteinExistence type="inferred from homology"/>
<dbReference type="InterPro" id="IPR006143">
    <property type="entry name" value="RND_pump_MFP"/>
</dbReference>
<gene>
    <name evidence="9" type="ORF">FBQ73_22510</name>
</gene>
<feature type="domain" description="p-hydroxybenzoic acid efflux pump subunit AaeA-like beta-barrel" evidence="8">
    <location>
        <begin position="200"/>
        <end position="296"/>
    </location>
</feature>
<comment type="similarity">
    <text evidence="1">Belongs to the membrane fusion protein (MFP) (TC 8.A.1) family.</text>
</comment>
<evidence type="ECO:0000259" key="8">
    <source>
        <dbReference type="Pfam" id="PF25963"/>
    </source>
</evidence>
<accession>A0A6C1K9I6</accession>
<sequence length="330" mass="35008">MTAVDSLAGSRPSPVRRLVPVLLTLMVVGVAALLGWWMWLAYMTTPWTRDGTVRAYVVTVTPQVSGRIVDLPVKADQFVHKGDPLMEIEPDDYRIALANAQAAVARAKADLDNKQAEAQRRAELSALAASREEKQSFAAAADMAAAAYQQAIANRDKAQLDLSRTRIVSPVNGYITNLLTQPGDFATSGQRALSVVNSDSFWVDGYFEETLLNGIHLGDKAEVSLMAYPERLTGRVTGIGRGIAVSNAQPDGSGLATVNPVFTWVRLAQRVPVRVLLDHVPPTVTLAAGLTATVSIVRDGTTVAAPAAAPVAASVAASQGMPADASRSPR</sequence>
<evidence type="ECO:0000313" key="10">
    <source>
        <dbReference type="Proteomes" id="UP000305131"/>
    </source>
</evidence>
<dbReference type="SUPFAM" id="SSF111369">
    <property type="entry name" value="HlyD-like secretion proteins"/>
    <property type="match status" value="1"/>
</dbReference>
<evidence type="ECO:0000256" key="4">
    <source>
        <dbReference type="ARBA" id="ARBA00023136"/>
    </source>
</evidence>
<protein>
    <submittedName>
        <fullName evidence="9">HlyD family secretion protein</fullName>
    </submittedName>
</protein>
<evidence type="ECO:0000259" key="7">
    <source>
        <dbReference type="Pfam" id="PF25917"/>
    </source>
</evidence>